<keyword evidence="3 7" id="KW-0853">WD repeat</keyword>
<organism evidence="10 11">
    <name type="scientific">Ectocarpus siliculosus</name>
    <name type="common">Brown alga</name>
    <name type="synonym">Conferva siliculosa</name>
    <dbReference type="NCBI Taxonomy" id="2880"/>
    <lineage>
        <taxon>Eukaryota</taxon>
        <taxon>Sar</taxon>
        <taxon>Stramenopiles</taxon>
        <taxon>Ochrophyta</taxon>
        <taxon>PX clade</taxon>
        <taxon>Phaeophyceae</taxon>
        <taxon>Ectocarpales</taxon>
        <taxon>Ectocarpaceae</taxon>
        <taxon>Ectocarpus</taxon>
    </lineage>
</organism>
<dbReference type="PANTHER" id="PTHR17605:SF0">
    <property type="entry name" value="RIBOSOME BIOGENESIS PROTEIN BOP1"/>
    <property type="match status" value="1"/>
</dbReference>
<dbReference type="Proteomes" id="UP000002630">
    <property type="component" value="Linkage Group LG04"/>
</dbReference>
<dbReference type="InParanoid" id="D7G698"/>
<dbReference type="GO" id="GO:0070545">
    <property type="term" value="C:PeBoW complex"/>
    <property type="evidence" value="ECO:0007669"/>
    <property type="project" value="TreeGrafter"/>
</dbReference>
<protein>
    <recommendedName>
        <fullName evidence="6">Ribosome biogenesis protein BOP1 homolog</fullName>
    </recommendedName>
</protein>
<dbReference type="eggNOG" id="KOG0650">
    <property type="taxonomic scope" value="Eukaryota"/>
</dbReference>
<dbReference type="STRING" id="2880.D7G698"/>
<dbReference type="InterPro" id="IPR001680">
    <property type="entry name" value="WD40_rpt"/>
</dbReference>
<reference evidence="10 11" key="1">
    <citation type="journal article" date="2010" name="Nature">
        <title>The Ectocarpus genome and the independent evolution of multicellularity in brown algae.</title>
        <authorList>
            <person name="Cock J.M."/>
            <person name="Sterck L."/>
            <person name="Rouze P."/>
            <person name="Scornet D."/>
            <person name="Allen A.E."/>
            <person name="Amoutzias G."/>
            <person name="Anthouard V."/>
            <person name="Artiguenave F."/>
            <person name="Aury J.M."/>
            <person name="Badger J.H."/>
            <person name="Beszteri B."/>
            <person name="Billiau K."/>
            <person name="Bonnet E."/>
            <person name="Bothwell J.H."/>
            <person name="Bowler C."/>
            <person name="Boyen C."/>
            <person name="Brownlee C."/>
            <person name="Carrano C.J."/>
            <person name="Charrier B."/>
            <person name="Cho G.Y."/>
            <person name="Coelho S.M."/>
            <person name="Collen J."/>
            <person name="Corre E."/>
            <person name="Da Silva C."/>
            <person name="Delage L."/>
            <person name="Delaroque N."/>
            <person name="Dittami S.M."/>
            <person name="Doulbeau S."/>
            <person name="Elias M."/>
            <person name="Farnham G."/>
            <person name="Gachon C.M."/>
            <person name="Gschloessl B."/>
            <person name="Heesch S."/>
            <person name="Jabbari K."/>
            <person name="Jubin C."/>
            <person name="Kawai H."/>
            <person name="Kimura K."/>
            <person name="Kloareg B."/>
            <person name="Kupper F.C."/>
            <person name="Lang D."/>
            <person name="Le Bail A."/>
            <person name="Leblanc C."/>
            <person name="Lerouge P."/>
            <person name="Lohr M."/>
            <person name="Lopez P.J."/>
            <person name="Martens C."/>
            <person name="Maumus F."/>
            <person name="Michel G."/>
            <person name="Miranda-Saavedra D."/>
            <person name="Morales J."/>
            <person name="Moreau H."/>
            <person name="Motomura T."/>
            <person name="Nagasato C."/>
            <person name="Napoli C.A."/>
            <person name="Nelson D.R."/>
            <person name="Nyvall-Collen P."/>
            <person name="Peters A.F."/>
            <person name="Pommier C."/>
            <person name="Potin P."/>
            <person name="Poulain J."/>
            <person name="Quesneville H."/>
            <person name="Read B."/>
            <person name="Rensing S.A."/>
            <person name="Ritter A."/>
            <person name="Rousvoal S."/>
            <person name="Samanta M."/>
            <person name="Samson G."/>
            <person name="Schroeder D.C."/>
            <person name="Segurens B."/>
            <person name="Strittmatter M."/>
            <person name="Tonon T."/>
            <person name="Tregear J.W."/>
            <person name="Valentin K."/>
            <person name="von Dassow P."/>
            <person name="Yamagishi T."/>
            <person name="Van de Peer Y."/>
            <person name="Wincker P."/>
        </authorList>
    </citation>
    <scope>NUCLEOTIDE SEQUENCE [LARGE SCALE GENOMIC DNA]</scope>
    <source>
        <strain evidence="11">Ec32 / CCAP1310/4</strain>
    </source>
</reference>
<sequence>MPRKQESTAVRLHLLWCVNHLVLFPYQHLLSALRSSVCCCHLPRVGTQPTLTLYVVPLHWYDEYDHIGYDRSGSKVMKRADGTGNGIDAALNARDDPNYARTVYDAYNDREVTLTDRELEVIRRIQAGAFPHPEFQAYPDYVDYFTHEKQVMPLEGGDEPKRRFIPSKWEMMKVHQLMKGIREGRIVVNPKKKVEEDSYAIWKDDDDIPEKHRGPMHIPAPKIPLPGHAESYRPPKEYLLTEEEQKQWEEMDPSERPTNFIPKSFDSLREVGAYGGFVKERFERCLDLYLCPRAFKRRLNIDPESLVPRLPRPRELKPFPNALCVEYKGHAASVRCIACSGDGQWMATGDDNGLLIVWEVDTARAAQRFDLSGYGGIGAMEGVVGNKGAPVKWEALVSATVKGKGRRRAAGAEGSDGEVGPRVVLRCEREVCCVTWHGKGDYLASVSRGEDRRAVMIHQVSKASTQCPFRKTKGEVQCVKFHVSKPFLFVATKQQVRIYHLIKQMLVKKLISGCKWISCIDVHPSGDHLIVGSYDRRVAWFDLDLASTPYKTLKYHTKAVRAAQFHRHYPLMASASDDGSVHVFHATVYSDLLRNPLVVPLKILRGHEVTGGLGVMALVFHPRQPWVFTAGADGAVRLFQDV</sequence>
<comment type="function">
    <text evidence="6">Required for maturation of ribosomal RNAs and formation of the large ribosomal subunit.</text>
</comment>
<keyword evidence="1 6" id="KW-0690">Ribosome biogenesis</keyword>
<dbReference type="Pfam" id="PF00400">
    <property type="entry name" value="WD40"/>
    <property type="match status" value="4"/>
</dbReference>
<dbReference type="HAMAP" id="MF_03027">
    <property type="entry name" value="BOP1"/>
    <property type="match status" value="1"/>
</dbReference>
<dbReference type="EMBL" id="FN648960">
    <property type="protein sequence ID" value="CBJ27493.1"/>
    <property type="molecule type" value="Genomic_DNA"/>
</dbReference>
<accession>D7G698</accession>
<dbReference type="PROSITE" id="PS50082">
    <property type="entry name" value="WD_REPEATS_2"/>
    <property type="match status" value="1"/>
</dbReference>
<keyword evidence="8" id="KW-0732">Signal</keyword>
<dbReference type="FunCoup" id="D7G698">
    <property type="interactions" value="367"/>
</dbReference>
<feature type="domain" description="BOP1 N-terminal" evidence="9">
    <location>
        <begin position="61"/>
        <end position="320"/>
    </location>
</feature>
<dbReference type="GO" id="GO:0005654">
    <property type="term" value="C:nucleoplasm"/>
    <property type="evidence" value="ECO:0007669"/>
    <property type="project" value="UniProtKB-SubCell"/>
</dbReference>
<evidence type="ECO:0000256" key="7">
    <source>
        <dbReference type="PROSITE-ProRule" id="PRU00221"/>
    </source>
</evidence>
<dbReference type="InterPro" id="IPR028598">
    <property type="entry name" value="BOP1/Erb1"/>
</dbReference>
<dbReference type="SMART" id="SM01035">
    <property type="entry name" value="BOP1NT"/>
    <property type="match status" value="1"/>
</dbReference>
<dbReference type="FunFam" id="2.130.10.10:FF:000576">
    <property type="entry name" value="Ribosome biogenesis protein ERB1"/>
    <property type="match status" value="1"/>
</dbReference>
<evidence type="ECO:0000256" key="5">
    <source>
        <dbReference type="ARBA" id="ARBA00023242"/>
    </source>
</evidence>
<dbReference type="GO" id="GO:0030687">
    <property type="term" value="C:preribosome, large subunit precursor"/>
    <property type="evidence" value="ECO:0007669"/>
    <property type="project" value="UniProtKB-UniRule"/>
</dbReference>
<dbReference type="InterPro" id="IPR036322">
    <property type="entry name" value="WD40_repeat_dom_sf"/>
</dbReference>
<evidence type="ECO:0000256" key="3">
    <source>
        <dbReference type="ARBA" id="ARBA00022574"/>
    </source>
</evidence>
<name>D7G698_ECTSI</name>
<evidence type="ECO:0000256" key="4">
    <source>
        <dbReference type="ARBA" id="ARBA00022737"/>
    </source>
</evidence>
<evidence type="ECO:0000313" key="11">
    <source>
        <dbReference type="Proteomes" id="UP000002630"/>
    </source>
</evidence>
<keyword evidence="5 6" id="KW-0539">Nucleus</keyword>
<dbReference type="PROSITE" id="PS00678">
    <property type="entry name" value="WD_REPEATS_1"/>
    <property type="match status" value="1"/>
</dbReference>
<keyword evidence="2 6" id="KW-0698">rRNA processing</keyword>
<dbReference type="AlphaFoldDB" id="D7G698"/>
<dbReference type="OrthoDB" id="5571054at2759"/>
<dbReference type="GO" id="GO:0000466">
    <property type="term" value="P:maturation of 5.8S rRNA from tricistronic rRNA transcript (SSU-rRNA, 5.8S rRNA, LSU-rRNA)"/>
    <property type="evidence" value="ECO:0007669"/>
    <property type="project" value="UniProtKB-UniRule"/>
</dbReference>
<dbReference type="PROSITE" id="PS50294">
    <property type="entry name" value="WD_REPEATS_REGION"/>
    <property type="match status" value="1"/>
</dbReference>
<feature type="chain" id="PRO_5003096199" description="Ribosome biogenesis protein BOP1 homolog" evidence="8">
    <location>
        <begin position="33"/>
        <end position="642"/>
    </location>
</feature>
<dbReference type="InterPro" id="IPR012953">
    <property type="entry name" value="BOP1_N_dom"/>
</dbReference>
<dbReference type="EMBL" id="FN649729">
    <property type="protein sequence ID" value="CBJ27493.1"/>
    <property type="molecule type" value="Genomic_DNA"/>
</dbReference>
<gene>
    <name evidence="10" type="ORF">Esi_0073_0055</name>
</gene>
<evidence type="ECO:0000313" key="10">
    <source>
        <dbReference type="EMBL" id="CBJ27493.1"/>
    </source>
</evidence>
<dbReference type="PANTHER" id="PTHR17605">
    <property type="entry name" value="RIBOSOME BIOGENESIS PROTEIN BOP1 BLOCK OF PROLIFERATION 1 PROTEIN"/>
    <property type="match status" value="1"/>
</dbReference>
<keyword evidence="4" id="KW-0677">Repeat</keyword>
<comment type="similarity">
    <text evidence="6">Belongs to the WD repeat BOP1/ERB1 family.</text>
</comment>
<keyword evidence="11" id="KW-1185">Reference proteome</keyword>
<dbReference type="Pfam" id="PF08145">
    <property type="entry name" value="BOP1NT"/>
    <property type="match status" value="1"/>
</dbReference>
<dbReference type="GO" id="GO:0043021">
    <property type="term" value="F:ribonucleoprotein complex binding"/>
    <property type="evidence" value="ECO:0007669"/>
    <property type="project" value="UniProtKB-UniRule"/>
</dbReference>
<feature type="signal peptide" evidence="8">
    <location>
        <begin position="1"/>
        <end position="32"/>
    </location>
</feature>
<dbReference type="InterPro" id="IPR015943">
    <property type="entry name" value="WD40/YVTN_repeat-like_dom_sf"/>
</dbReference>
<proteinExistence type="inferred from homology"/>
<dbReference type="SMART" id="SM00320">
    <property type="entry name" value="WD40"/>
    <property type="match status" value="6"/>
</dbReference>
<evidence type="ECO:0000256" key="1">
    <source>
        <dbReference type="ARBA" id="ARBA00022517"/>
    </source>
</evidence>
<dbReference type="OMA" id="LEVANPM"/>
<evidence type="ECO:0000259" key="9">
    <source>
        <dbReference type="SMART" id="SM01035"/>
    </source>
</evidence>
<dbReference type="InterPro" id="IPR019775">
    <property type="entry name" value="WD40_repeat_CS"/>
</dbReference>
<evidence type="ECO:0000256" key="2">
    <source>
        <dbReference type="ARBA" id="ARBA00022552"/>
    </source>
</evidence>
<dbReference type="SUPFAM" id="SSF50978">
    <property type="entry name" value="WD40 repeat-like"/>
    <property type="match status" value="1"/>
</dbReference>
<dbReference type="GO" id="GO:0000463">
    <property type="term" value="P:maturation of LSU-rRNA from tricistronic rRNA transcript (SSU-rRNA, 5.8S rRNA, LSU-rRNA)"/>
    <property type="evidence" value="ECO:0007669"/>
    <property type="project" value="UniProtKB-UniRule"/>
</dbReference>
<evidence type="ECO:0000256" key="6">
    <source>
        <dbReference type="HAMAP-Rule" id="MF_03027"/>
    </source>
</evidence>
<dbReference type="Gene3D" id="2.130.10.10">
    <property type="entry name" value="YVTN repeat-like/Quinoprotein amine dehydrogenase"/>
    <property type="match status" value="1"/>
</dbReference>
<comment type="subcellular location">
    <subcellularLocation>
        <location evidence="6">Nucleus</location>
        <location evidence="6">Nucleolus</location>
    </subcellularLocation>
    <subcellularLocation>
        <location evidence="6">Nucleus</location>
        <location evidence="6">Nucleoplasm</location>
    </subcellularLocation>
</comment>
<feature type="repeat" description="WD" evidence="7">
    <location>
        <begin position="327"/>
        <end position="368"/>
    </location>
</feature>
<evidence type="ECO:0000256" key="8">
    <source>
        <dbReference type="SAM" id="SignalP"/>
    </source>
</evidence>